<dbReference type="InterPro" id="IPR001509">
    <property type="entry name" value="Epimerase_deHydtase"/>
</dbReference>
<evidence type="ECO:0000313" key="8">
    <source>
        <dbReference type="Proteomes" id="UP001321249"/>
    </source>
</evidence>
<keyword evidence="3" id="KW-0520">NAD</keyword>
<dbReference type="InterPro" id="IPR036291">
    <property type="entry name" value="NAD(P)-bd_dom_sf"/>
</dbReference>
<evidence type="ECO:0000313" key="7">
    <source>
        <dbReference type="Proteomes" id="UP001219901"/>
    </source>
</evidence>
<dbReference type="SUPFAM" id="SSF51735">
    <property type="entry name" value="NAD(P)-binding Rossmann-fold domains"/>
    <property type="match status" value="1"/>
</dbReference>
<proteinExistence type="inferred from homology"/>
<evidence type="ECO:0000259" key="4">
    <source>
        <dbReference type="Pfam" id="PF01370"/>
    </source>
</evidence>
<reference evidence="7 8" key="1">
    <citation type="submission" date="2019-11" db="EMBL/GenBank/DDBJ databases">
        <authorList>
            <person name="Cho J.-C."/>
        </authorList>
    </citation>
    <scope>NUCLEOTIDE SEQUENCE [LARGE SCALE GENOMIC DNA]</scope>
    <source>
        <strain evidence="6 7">JH1073</strain>
        <strain evidence="5 8">JH702</strain>
    </source>
</reference>
<dbReference type="RefSeq" id="WP_342823690.1">
    <property type="nucleotide sequence ID" value="NZ_CP046146.1"/>
</dbReference>
<gene>
    <name evidence="5" type="ORF">GKO46_00425</name>
    <name evidence="6" type="ORF">GKO48_08795</name>
</gene>
<dbReference type="PANTHER" id="PTHR43103:SF5">
    <property type="entry name" value="4-EPIMERASE, PUTATIVE (AFU_ORTHOLOGUE AFUA_7G00360)-RELATED"/>
    <property type="match status" value="1"/>
</dbReference>
<dbReference type="Proteomes" id="UP001321249">
    <property type="component" value="Unassembled WGS sequence"/>
</dbReference>
<accession>A0AAJ6CVA7</accession>
<dbReference type="Pfam" id="PF01370">
    <property type="entry name" value="Epimerase"/>
    <property type="match status" value="1"/>
</dbReference>
<sequence>MTTVFVTGASGRAGQFIVKDLLKNGYDVVGVDLNSPNDSRQVRVLGYTFKFVDVTDFGQVLSAMKNCDAVIHMAAITNPIIAPEHEVFRVNMTSNWNVLEAAEVHGIRKVVLASSVNAVGAVFSKGITPRPYFPIDEEHPTFAEDAYSVGKWISEELADAFIRRRPGEVQIASMRFHGLMDRERQAALNAADERQGAFGNNAKHFWGWTDFAEAARACVLAIEVEFGGHEAFFINGEDTSADEPTEELIKKVYPEAEIRSPMPGNATAISVEKAKRILGWEPKVTWRDA</sequence>
<evidence type="ECO:0000256" key="3">
    <source>
        <dbReference type="ARBA" id="ARBA00023027"/>
    </source>
</evidence>
<comment type="similarity">
    <text evidence="1">Belongs to the NAD(P)-dependent epimerase/dehydratase family.</text>
</comment>
<keyword evidence="2" id="KW-0560">Oxidoreductase</keyword>
<evidence type="ECO:0000256" key="1">
    <source>
        <dbReference type="ARBA" id="ARBA00007637"/>
    </source>
</evidence>
<evidence type="ECO:0000313" key="5">
    <source>
        <dbReference type="EMBL" id="MDG0865539.1"/>
    </source>
</evidence>
<dbReference type="Proteomes" id="UP001219901">
    <property type="component" value="Chromosome"/>
</dbReference>
<reference evidence="6" key="2">
    <citation type="journal article" date="2023" name="Nat. Commun.">
        <title>Cultivation of marine bacteria of the SAR202 clade.</title>
        <authorList>
            <person name="Lim Y."/>
            <person name="Seo J.H."/>
            <person name="Giovannoni S.J."/>
            <person name="Kang I."/>
            <person name="Cho J.C."/>
        </authorList>
    </citation>
    <scope>NUCLEOTIDE SEQUENCE</scope>
    <source>
        <strain evidence="6">JH1073</strain>
    </source>
</reference>
<dbReference type="Gene3D" id="3.40.50.720">
    <property type="entry name" value="NAD(P)-binding Rossmann-like Domain"/>
    <property type="match status" value="1"/>
</dbReference>
<feature type="domain" description="NAD-dependent epimerase/dehydratase" evidence="4">
    <location>
        <begin position="4"/>
        <end position="165"/>
    </location>
</feature>
<name>A0AAJ6CVA7_9CHLR</name>
<keyword evidence="7" id="KW-1185">Reference proteome</keyword>
<dbReference type="EMBL" id="CP046147">
    <property type="protein sequence ID" value="WFG39710.1"/>
    <property type="molecule type" value="Genomic_DNA"/>
</dbReference>
<reference evidence="7" key="3">
    <citation type="submission" date="2023-06" db="EMBL/GenBank/DDBJ databases">
        <title>Pangenomics reveal diversification of enzyme families and niche specialization in globally abundant SAR202 bacteria.</title>
        <authorList>
            <person name="Saw J.H.W."/>
        </authorList>
    </citation>
    <scope>NUCLEOTIDE SEQUENCE [LARGE SCALE GENOMIC DNA]</scope>
    <source>
        <strain evidence="7">JH1073</strain>
    </source>
</reference>
<organism evidence="6 7">
    <name type="scientific">Candidatus Lucifugimonas marina</name>
    <dbReference type="NCBI Taxonomy" id="3038979"/>
    <lineage>
        <taxon>Bacteria</taxon>
        <taxon>Bacillati</taxon>
        <taxon>Chloroflexota</taxon>
        <taxon>Dehalococcoidia</taxon>
        <taxon>SAR202 cluster</taxon>
        <taxon>Candidatus Lucifugimonadales</taxon>
        <taxon>Candidatus Lucifugimonadaceae</taxon>
        <taxon>Candidatus Lucifugimonas</taxon>
    </lineage>
</organism>
<evidence type="ECO:0000313" key="6">
    <source>
        <dbReference type="EMBL" id="WFG39710.1"/>
    </source>
</evidence>
<dbReference type="EMBL" id="WMBE01000001">
    <property type="protein sequence ID" value="MDG0865539.1"/>
    <property type="molecule type" value="Genomic_DNA"/>
</dbReference>
<dbReference type="PANTHER" id="PTHR43103">
    <property type="entry name" value="NUCLEOSIDE-DIPHOSPHATE-SUGAR EPIMERASE"/>
    <property type="match status" value="1"/>
</dbReference>
<protein>
    <submittedName>
        <fullName evidence="6">NAD-dependent epimerase/dehydratase family protein</fullName>
    </submittedName>
</protein>
<dbReference type="GO" id="GO:0016491">
    <property type="term" value="F:oxidoreductase activity"/>
    <property type="evidence" value="ECO:0007669"/>
    <property type="project" value="UniProtKB-KW"/>
</dbReference>
<evidence type="ECO:0000256" key="2">
    <source>
        <dbReference type="ARBA" id="ARBA00023002"/>
    </source>
</evidence>
<dbReference type="AlphaFoldDB" id="A0AAJ6CVA7"/>